<dbReference type="InterPro" id="IPR000594">
    <property type="entry name" value="ThiF_NAD_FAD-bd"/>
</dbReference>
<gene>
    <name evidence="2" type="ORF">AS156_36120</name>
</gene>
<dbReference type="EMBL" id="LNCU01000039">
    <property type="protein sequence ID" value="KWV58225.1"/>
    <property type="molecule type" value="Genomic_DNA"/>
</dbReference>
<dbReference type="GO" id="GO:0005737">
    <property type="term" value="C:cytoplasm"/>
    <property type="evidence" value="ECO:0007669"/>
    <property type="project" value="TreeGrafter"/>
</dbReference>
<dbReference type="Gene3D" id="3.40.50.720">
    <property type="entry name" value="NAD(P)-binding Rossmann-like Domain"/>
    <property type="match status" value="1"/>
</dbReference>
<dbReference type="GO" id="GO:0004792">
    <property type="term" value="F:thiosulfate-cyanide sulfurtransferase activity"/>
    <property type="evidence" value="ECO:0007669"/>
    <property type="project" value="TreeGrafter"/>
</dbReference>
<keyword evidence="3" id="KW-1185">Reference proteome</keyword>
<protein>
    <recommendedName>
        <fullName evidence="1">THIF-type NAD/FAD binding fold domain-containing protein</fullName>
    </recommendedName>
</protein>
<dbReference type="Proteomes" id="UP000057737">
    <property type="component" value="Unassembled WGS sequence"/>
</dbReference>
<dbReference type="InterPro" id="IPR045886">
    <property type="entry name" value="ThiF/MoeB/HesA"/>
</dbReference>
<sequence length="478" mass="51699">MAPNAPVRPWRLTIPEEMHAALMRHLFPGDGDEHGAIILAGICESDRGLRLVARELHLAIDGQDYVPGKYGYRMLKAQFIQSRILRARDASLAYLAIHNHGGSTSVAFSPDDFASHERGYPALLDISRGMPVGALVFARQAVAGDLWFAGGKRSVLGEAHVVGTRRQFLFPQPPARGAISDAAYDRQSRLFGDAGQAILAGCRVGIVGLGGAGSILAELLGRLGVGDFVLADPDKVEFSNLPRLIGAKYTDVARSWLPKYLHGRFRKFKVDMAARNIKHANRRAKVMALPRDFVDADVAERFKDCDYLFLAADTMSARLLFNAIVNQYGIPGVQVGAKVPLDGAGQVGDVFCVSRTVRPGHGCLWCNGLINASRLQDEAVPDAIKKGYAYVNDAGVVAPSVVTMNAVACAHAADDFLFHMTGLKHDTAEAGWFRWNARKGTASYDVPRKDAQCLECSGIEGSRLGCGDNFLLPTRPGC</sequence>
<name>A0A109K028_9BRAD</name>
<reference evidence="2 3" key="1">
    <citation type="submission" date="2015-11" db="EMBL/GenBank/DDBJ databases">
        <title>Draft Genome Sequence of the Strain BR 10303 (Bradyrhizobium sp.) isolated from nodules of Centrolobium paraense.</title>
        <authorList>
            <person name="Zelli J.E."/>
            <person name="Simoes-Araujo J.L."/>
            <person name="Barauna A.C."/>
            <person name="Silva K."/>
        </authorList>
    </citation>
    <scope>NUCLEOTIDE SEQUENCE [LARGE SCALE GENOMIC DNA]</scope>
    <source>
        <strain evidence="2 3">BR 10303</strain>
    </source>
</reference>
<dbReference type="PANTHER" id="PTHR10953">
    <property type="entry name" value="UBIQUITIN-ACTIVATING ENZYME E1"/>
    <property type="match status" value="1"/>
</dbReference>
<dbReference type="GO" id="GO:0016779">
    <property type="term" value="F:nucleotidyltransferase activity"/>
    <property type="evidence" value="ECO:0007669"/>
    <property type="project" value="TreeGrafter"/>
</dbReference>
<dbReference type="SUPFAM" id="SSF69572">
    <property type="entry name" value="Activating enzymes of the ubiquitin-like proteins"/>
    <property type="match status" value="1"/>
</dbReference>
<dbReference type="PANTHER" id="PTHR10953:SF247">
    <property type="entry name" value="SLL6053 PROTEIN"/>
    <property type="match status" value="1"/>
</dbReference>
<evidence type="ECO:0000313" key="3">
    <source>
        <dbReference type="Proteomes" id="UP000057737"/>
    </source>
</evidence>
<dbReference type="GO" id="GO:0008641">
    <property type="term" value="F:ubiquitin-like modifier activating enzyme activity"/>
    <property type="evidence" value="ECO:0007669"/>
    <property type="project" value="InterPro"/>
</dbReference>
<dbReference type="Pfam" id="PF00899">
    <property type="entry name" value="ThiF"/>
    <property type="match status" value="1"/>
</dbReference>
<accession>A0A109K028</accession>
<dbReference type="AlphaFoldDB" id="A0A109K028"/>
<dbReference type="OrthoDB" id="2746358at2"/>
<evidence type="ECO:0000259" key="1">
    <source>
        <dbReference type="Pfam" id="PF00899"/>
    </source>
</evidence>
<dbReference type="InterPro" id="IPR035985">
    <property type="entry name" value="Ubiquitin-activating_enz"/>
</dbReference>
<evidence type="ECO:0000313" key="2">
    <source>
        <dbReference type="EMBL" id="KWV58225.1"/>
    </source>
</evidence>
<feature type="domain" description="THIF-type NAD/FAD binding fold" evidence="1">
    <location>
        <begin position="184"/>
        <end position="409"/>
    </location>
</feature>
<proteinExistence type="predicted"/>
<comment type="caution">
    <text evidence="2">The sequence shown here is derived from an EMBL/GenBank/DDBJ whole genome shotgun (WGS) entry which is preliminary data.</text>
</comment>
<organism evidence="2 3">
    <name type="scientific">Bradyrhizobium macuxiense</name>
    <dbReference type="NCBI Taxonomy" id="1755647"/>
    <lineage>
        <taxon>Bacteria</taxon>
        <taxon>Pseudomonadati</taxon>
        <taxon>Pseudomonadota</taxon>
        <taxon>Alphaproteobacteria</taxon>
        <taxon>Hyphomicrobiales</taxon>
        <taxon>Nitrobacteraceae</taxon>
        <taxon>Bradyrhizobium</taxon>
    </lineage>
</organism>